<comment type="caution">
    <text evidence="2">The sequence shown here is derived from an EMBL/GenBank/DDBJ whole genome shotgun (WGS) entry which is preliminary data.</text>
</comment>
<keyword evidence="1" id="KW-0812">Transmembrane</keyword>
<name>A0AAE0H6X1_9CHLO</name>
<keyword evidence="1" id="KW-1133">Transmembrane helix</keyword>
<keyword evidence="1" id="KW-0472">Membrane</keyword>
<reference evidence="2 3" key="1">
    <citation type="journal article" date="2015" name="Genome Biol. Evol.">
        <title>Comparative Genomics of a Bacterivorous Green Alga Reveals Evolutionary Causalities and Consequences of Phago-Mixotrophic Mode of Nutrition.</title>
        <authorList>
            <person name="Burns J.A."/>
            <person name="Paasch A."/>
            <person name="Narechania A."/>
            <person name="Kim E."/>
        </authorList>
    </citation>
    <scope>NUCLEOTIDE SEQUENCE [LARGE SCALE GENOMIC DNA]</scope>
    <source>
        <strain evidence="2 3">PLY_AMNH</strain>
    </source>
</reference>
<protein>
    <submittedName>
        <fullName evidence="2">Uncharacterized protein</fullName>
    </submittedName>
</protein>
<sequence length="310" mass="34736">MKPSIEKTSVEKSDGGCIAVVALLLSLVACVGVAIFVVVALSSDVFKGDRGAKGEGGISGNDVYPPGSPTALESSAVVGHLDANMHNRTERSERIFRDGVRQMTSELRENVRRLTDDLKSVKSNIREGGEYRDRPMNNNWRDAFDARLIVVEHDRVIRAEEIERGEQRTTRLTATVQELRDDMHWIFAHSAPPSPEAAPTAIEIIESDDDFDDKVASQDRETVALIRNQILPRINNDIRTLRFHLQSHASTLTLLARARDEEIAKFRAELESLHHKIYDLIANDVRFVKKTRNNASDENAHLFYGLTVAE</sequence>
<dbReference type="Proteomes" id="UP001190700">
    <property type="component" value="Unassembled WGS sequence"/>
</dbReference>
<proteinExistence type="predicted"/>
<dbReference type="AlphaFoldDB" id="A0AAE0H6X1"/>
<evidence type="ECO:0000313" key="2">
    <source>
        <dbReference type="EMBL" id="KAK3290076.1"/>
    </source>
</evidence>
<evidence type="ECO:0000313" key="3">
    <source>
        <dbReference type="Proteomes" id="UP001190700"/>
    </source>
</evidence>
<feature type="transmembrane region" description="Helical" evidence="1">
    <location>
        <begin position="20"/>
        <end position="41"/>
    </location>
</feature>
<dbReference type="PROSITE" id="PS51257">
    <property type="entry name" value="PROKAR_LIPOPROTEIN"/>
    <property type="match status" value="1"/>
</dbReference>
<keyword evidence="3" id="KW-1185">Reference proteome</keyword>
<accession>A0AAE0H6X1</accession>
<evidence type="ECO:0000256" key="1">
    <source>
        <dbReference type="SAM" id="Phobius"/>
    </source>
</evidence>
<gene>
    <name evidence="2" type="ORF">CYMTET_2544</name>
</gene>
<organism evidence="2 3">
    <name type="scientific">Cymbomonas tetramitiformis</name>
    <dbReference type="NCBI Taxonomy" id="36881"/>
    <lineage>
        <taxon>Eukaryota</taxon>
        <taxon>Viridiplantae</taxon>
        <taxon>Chlorophyta</taxon>
        <taxon>Pyramimonadophyceae</taxon>
        <taxon>Pyramimonadales</taxon>
        <taxon>Pyramimonadaceae</taxon>
        <taxon>Cymbomonas</taxon>
    </lineage>
</organism>
<dbReference type="EMBL" id="LGRX02000005">
    <property type="protein sequence ID" value="KAK3290076.1"/>
    <property type="molecule type" value="Genomic_DNA"/>
</dbReference>